<comment type="caution">
    <text evidence="1">The sequence shown here is derived from an EMBL/GenBank/DDBJ whole genome shotgun (WGS) entry which is preliminary data.</text>
</comment>
<protein>
    <submittedName>
        <fullName evidence="1">Uncharacterized protein</fullName>
    </submittedName>
</protein>
<sequence>MTGQFVWINGLPGVGKLTVARALHALLTPDKSTLVDNHSLIDQVTLARDHPDYNAERARVRDAAYAAVVHPTTDAESACGSKEQQLARVVIFTDFFTAGTLGTEWSQAHQAAAVKGGRPFLPIYLVCEREENLRRVELPERGRAGRIKLMDVKLVSKFMNETKIYRFEGLGVEIDVTSRKPEETAQLILETIQAQQEEQR</sequence>
<dbReference type="Proteomes" id="UP001148737">
    <property type="component" value="Unassembled WGS sequence"/>
</dbReference>
<evidence type="ECO:0000313" key="1">
    <source>
        <dbReference type="EMBL" id="KAJ3486928.1"/>
    </source>
</evidence>
<accession>A0ACC1QT79</accession>
<dbReference type="EMBL" id="JANAKD010000870">
    <property type="protein sequence ID" value="KAJ3486928.1"/>
    <property type="molecule type" value="Genomic_DNA"/>
</dbReference>
<name>A0ACC1QT79_9HYPO</name>
<organism evidence="1 2">
    <name type="scientific">Lecanicillium saksenae</name>
    <dbReference type="NCBI Taxonomy" id="468837"/>
    <lineage>
        <taxon>Eukaryota</taxon>
        <taxon>Fungi</taxon>
        <taxon>Dikarya</taxon>
        <taxon>Ascomycota</taxon>
        <taxon>Pezizomycotina</taxon>
        <taxon>Sordariomycetes</taxon>
        <taxon>Hypocreomycetidae</taxon>
        <taxon>Hypocreales</taxon>
        <taxon>Cordycipitaceae</taxon>
        <taxon>Lecanicillium</taxon>
    </lineage>
</organism>
<gene>
    <name evidence="1" type="ORF">NLG97_g6517</name>
</gene>
<evidence type="ECO:0000313" key="2">
    <source>
        <dbReference type="Proteomes" id="UP001148737"/>
    </source>
</evidence>
<keyword evidence="2" id="KW-1185">Reference proteome</keyword>
<reference evidence="1" key="1">
    <citation type="submission" date="2022-07" db="EMBL/GenBank/DDBJ databases">
        <title>Genome Sequence of Lecanicillium saksenae.</title>
        <authorList>
            <person name="Buettner E."/>
        </authorList>
    </citation>
    <scope>NUCLEOTIDE SEQUENCE</scope>
    <source>
        <strain evidence="1">VT-O1</strain>
    </source>
</reference>
<proteinExistence type="predicted"/>